<reference evidence="1" key="1">
    <citation type="journal article" date="2015" name="Nature">
        <title>Complex archaea that bridge the gap between prokaryotes and eukaryotes.</title>
        <authorList>
            <person name="Spang A."/>
            <person name="Saw J.H."/>
            <person name="Jorgensen S.L."/>
            <person name="Zaremba-Niedzwiedzka K."/>
            <person name="Martijn J."/>
            <person name="Lind A.E."/>
            <person name="van Eijk R."/>
            <person name="Schleper C."/>
            <person name="Guy L."/>
            <person name="Ettema T.J."/>
        </authorList>
    </citation>
    <scope>NUCLEOTIDE SEQUENCE</scope>
</reference>
<sequence>MRKEQISEKFYEGLRKKSVDLTTKGIKGARVKLLYFNLHREQKYLTIEVSDVADFIYKEMLYQLHIPKNETTRKETKGK</sequence>
<protein>
    <submittedName>
        <fullName evidence="1">Uncharacterized protein</fullName>
    </submittedName>
</protein>
<organism evidence="1">
    <name type="scientific">marine sediment metagenome</name>
    <dbReference type="NCBI Taxonomy" id="412755"/>
    <lineage>
        <taxon>unclassified sequences</taxon>
        <taxon>metagenomes</taxon>
        <taxon>ecological metagenomes</taxon>
    </lineage>
</organism>
<dbReference type="EMBL" id="LAZR01001030">
    <property type="protein sequence ID" value="KKN52158.1"/>
    <property type="molecule type" value="Genomic_DNA"/>
</dbReference>
<evidence type="ECO:0000313" key="1">
    <source>
        <dbReference type="EMBL" id="KKN52158.1"/>
    </source>
</evidence>
<name>A0A0F9UEW1_9ZZZZ</name>
<proteinExistence type="predicted"/>
<dbReference type="AlphaFoldDB" id="A0A0F9UEW1"/>
<comment type="caution">
    <text evidence="1">The sequence shown here is derived from an EMBL/GenBank/DDBJ whole genome shotgun (WGS) entry which is preliminary data.</text>
</comment>
<gene>
    <name evidence="1" type="ORF">LCGC14_0615080</name>
</gene>
<accession>A0A0F9UEW1</accession>